<dbReference type="FunFam" id="1.10.1200.10:FF:000016">
    <property type="entry name" value="Non-ribosomal peptide synthase"/>
    <property type="match status" value="1"/>
</dbReference>
<dbReference type="PANTHER" id="PTHR45527:SF1">
    <property type="entry name" value="FATTY ACID SYNTHASE"/>
    <property type="match status" value="1"/>
</dbReference>
<dbReference type="InterPro" id="IPR023213">
    <property type="entry name" value="CAT-like_dom_sf"/>
</dbReference>
<evidence type="ECO:0000313" key="7">
    <source>
        <dbReference type="Proteomes" id="UP000248039"/>
    </source>
</evidence>
<dbReference type="GO" id="GO:0072330">
    <property type="term" value="P:monocarboxylic acid biosynthetic process"/>
    <property type="evidence" value="ECO:0007669"/>
    <property type="project" value="UniProtKB-ARBA"/>
</dbReference>
<dbReference type="InterPro" id="IPR006162">
    <property type="entry name" value="Ppantetheine_attach_site"/>
</dbReference>
<comment type="cofactor">
    <cofactor evidence="1">
        <name>pantetheine 4'-phosphate</name>
        <dbReference type="ChEBI" id="CHEBI:47942"/>
    </cofactor>
</comment>
<dbReference type="SUPFAM" id="SSF47336">
    <property type="entry name" value="ACP-like"/>
    <property type="match status" value="1"/>
</dbReference>
<dbReference type="GO" id="GO:0008610">
    <property type="term" value="P:lipid biosynthetic process"/>
    <property type="evidence" value="ECO:0007669"/>
    <property type="project" value="UniProtKB-ARBA"/>
</dbReference>
<evidence type="ECO:0000256" key="4">
    <source>
        <dbReference type="ARBA" id="ARBA00022553"/>
    </source>
</evidence>
<evidence type="ECO:0000256" key="2">
    <source>
        <dbReference type="ARBA" id="ARBA00006432"/>
    </source>
</evidence>
<dbReference type="Gene3D" id="3.30.559.30">
    <property type="entry name" value="Nonribosomal peptide synthetase, condensation domain"/>
    <property type="match status" value="1"/>
</dbReference>
<dbReference type="InterPro" id="IPR036736">
    <property type="entry name" value="ACP-like_sf"/>
</dbReference>
<dbReference type="PROSITE" id="PS00455">
    <property type="entry name" value="AMP_BINDING"/>
    <property type="match status" value="1"/>
</dbReference>
<dbReference type="InterPro" id="IPR045851">
    <property type="entry name" value="AMP-bd_C_sf"/>
</dbReference>
<dbReference type="Pfam" id="PF00550">
    <property type="entry name" value="PP-binding"/>
    <property type="match status" value="1"/>
</dbReference>
<evidence type="ECO:0000313" key="6">
    <source>
        <dbReference type="EMBL" id="PYC71878.1"/>
    </source>
</evidence>
<keyword evidence="3" id="KW-0596">Phosphopantetheine</keyword>
<keyword evidence="4" id="KW-0597">Phosphoprotein</keyword>
<sequence length="1065" mass="114185">MTRYPLTVEQRRLWFLQQLNAADASYNMYIAWRWRGPLDPAALSAALNRLAARHEVLRTRFDLVDDQPVQLVEPSVRIELEQVDLAVPPGAPEQELDRIAAAAAGERVNTAFDLATAPLLRAALLRLGHQDQLVCLTLHHIVSDGWSARLLWSELLACYRAELAGREPDLPELKGTFGDYALAEQERLAGPHAEREFAFWQQKLAGIERLELPTDRPRPRRPAHRAVFGTTRIEPDLYAAVERFARQERCTPFMVLLAAYQVLLSRWSGQREFAVGTPIAGRTEVEHESLTGYFSRTAVIKADLSAEPDGGEPDFRTVLRRVRSAAMAAFGHQDVPVERLVPALGLPRSAHRPPLYQTLFVLQSQNELANATAEDAISGVDLRPAADAGYAQAKFDVLLDLWRHAEGGLTGSFCFDAELFDRATAEATAQRYTQLLRRVVADPLLPLHGSLLLDEAERSALLELGAGAALPAELPTVLERFAAQVAERPDAVALECAGETLGYAELDRRATLLAARLGELAGQVVGVRLAPSFDLVTALLALWKAGAGYLPLDAAHPVERLRFLLAVGGAQLVLAAAGDSEAAALGVPVLELPAVWPAGTADPLPAPAPGAPAYLLHTSGSTGQPKGVLVDHPALAARVAWMAGPDGYALGEGDAVVQFASIGFDTHAEELWPALAAGARCVLLPDGGRLLPDFLRTPAAAAVTVLDLPTAYWSELVALGAEVAWPAALRLVVLGGSEPAAGSVAAWRKRHGDSVRLVNTYGPTEATVIVTSAELDAGSAVGRPPLGRPLPGVRCYVLDGRQRLVPRGYEGELALGGAGLAAGYRGRPELTAAAFLADPFAGGRMYRTGDLVRWRADGQLEFLGRTDDQVKLHGRRIEPGEIEAVLTHHPAVSRAAVVVRDATRLVAYLVPRAGAVVDPAAVRAHLADRLPAFMVPAGYAVLDTLPLTPNGKLDRAALPDPGPDTAAAREFRAPDSDAEVLVAEIWQEVLGVARAGALDDFFALGGDSLLVTRVAARLRAAVGLEIQVRDVFEQPTLAALAARIEDLLIAEIDGLTDQEARQQLT</sequence>
<dbReference type="NCBIfam" id="TIGR01733">
    <property type="entry name" value="AA-adenyl-dom"/>
    <property type="match status" value="1"/>
</dbReference>
<dbReference type="InterPro" id="IPR000873">
    <property type="entry name" value="AMP-dep_synth/lig_dom"/>
</dbReference>
<gene>
    <name evidence="6" type="ORF">C7C46_26375</name>
</gene>
<dbReference type="InterPro" id="IPR010071">
    <property type="entry name" value="AA_adenyl_dom"/>
</dbReference>
<evidence type="ECO:0000256" key="3">
    <source>
        <dbReference type="ARBA" id="ARBA00022450"/>
    </source>
</evidence>
<dbReference type="GO" id="GO:0009239">
    <property type="term" value="P:enterobactin biosynthetic process"/>
    <property type="evidence" value="ECO:0007669"/>
    <property type="project" value="TreeGrafter"/>
</dbReference>
<dbReference type="CDD" id="cd19531">
    <property type="entry name" value="LCL_NRPS-like"/>
    <property type="match status" value="1"/>
</dbReference>
<dbReference type="Pfam" id="PF13193">
    <property type="entry name" value="AMP-binding_C"/>
    <property type="match status" value="1"/>
</dbReference>
<dbReference type="SUPFAM" id="SSF52777">
    <property type="entry name" value="CoA-dependent acyltransferases"/>
    <property type="match status" value="2"/>
</dbReference>
<dbReference type="AlphaFoldDB" id="A0A2V4MVW9"/>
<protein>
    <submittedName>
        <fullName evidence="6">Non-ribosomal peptide synthetase</fullName>
    </submittedName>
</protein>
<dbReference type="Pfam" id="PF00501">
    <property type="entry name" value="AMP-binding"/>
    <property type="match status" value="1"/>
</dbReference>
<dbReference type="InterPro" id="IPR020845">
    <property type="entry name" value="AMP-binding_CS"/>
</dbReference>
<dbReference type="PROSITE" id="PS00012">
    <property type="entry name" value="PHOSPHOPANTETHEINE"/>
    <property type="match status" value="1"/>
</dbReference>
<dbReference type="InterPro" id="IPR001242">
    <property type="entry name" value="Condensation_dom"/>
</dbReference>
<dbReference type="SMART" id="SM00823">
    <property type="entry name" value="PKS_PP"/>
    <property type="match status" value="1"/>
</dbReference>
<reference evidence="6 7" key="1">
    <citation type="submission" date="2018-03" db="EMBL/GenBank/DDBJ databases">
        <title>Bioinformatic expansion and discovery of thiopeptide antibiotics.</title>
        <authorList>
            <person name="Schwalen C.J."/>
            <person name="Hudson G.A."/>
            <person name="Mitchell D.A."/>
        </authorList>
    </citation>
    <scope>NUCLEOTIDE SEQUENCE [LARGE SCALE GENOMIC DNA]</scope>
    <source>
        <strain evidence="6 7">ATCC 21389</strain>
    </source>
</reference>
<dbReference type="InterPro" id="IPR042099">
    <property type="entry name" value="ANL_N_sf"/>
</dbReference>
<dbReference type="GO" id="GO:0009366">
    <property type="term" value="C:enterobactin synthetase complex"/>
    <property type="evidence" value="ECO:0007669"/>
    <property type="project" value="TreeGrafter"/>
</dbReference>
<evidence type="ECO:0000259" key="5">
    <source>
        <dbReference type="PROSITE" id="PS50075"/>
    </source>
</evidence>
<accession>A0A2V4MVW9</accession>
<dbReference type="InterPro" id="IPR009081">
    <property type="entry name" value="PP-bd_ACP"/>
</dbReference>
<feature type="domain" description="Carrier" evidence="5">
    <location>
        <begin position="973"/>
        <end position="1048"/>
    </location>
</feature>
<dbReference type="EMBL" id="PYBW01000109">
    <property type="protein sequence ID" value="PYC71878.1"/>
    <property type="molecule type" value="Genomic_DNA"/>
</dbReference>
<organism evidence="6 7">
    <name type="scientific">Streptomyces tateyamensis</name>
    <dbReference type="NCBI Taxonomy" id="565073"/>
    <lineage>
        <taxon>Bacteria</taxon>
        <taxon>Bacillati</taxon>
        <taxon>Actinomycetota</taxon>
        <taxon>Actinomycetes</taxon>
        <taxon>Kitasatosporales</taxon>
        <taxon>Streptomycetaceae</taxon>
        <taxon>Streptomyces</taxon>
    </lineage>
</organism>
<dbReference type="RefSeq" id="WP_110672429.1">
    <property type="nucleotide sequence ID" value="NZ_PYBW01000109.1"/>
</dbReference>
<dbReference type="GO" id="GO:0031177">
    <property type="term" value="F:phosphopantetheine binding"/>
    <property type="evidence" value="ECO:0007669"/>
    <property type="project" value="InterPro"/>
</dbReference>
<dbReference type="PANTHER" id="PTHR45527">
    <property type="entry name" value="NONRIBOSOMAL PEPTIDE SYNTHETASE"/>
    <property type="match status" value="1"/>
</dbReference>
<dbReference type="InterPro" id="IPR025110">
    <property type="entry name" value="AMP-bd_C"/>
</dbReference>
<proteinExistence type="inferred from homology"/>
<dbReference type="GO" id="GO:0047527">
    <property type="term" value="F:2,3-dihydroxybenzoate-serine ligase activity"/>
    <property type="evidence" value="ECO:0007669"/>
    <property type="project" value="TreeGrafter"/>
</dbReference>
<name>A0A2V4MVW9_9ACTN</name>
<dbReference type="Pfam" id="PF00668">
    <property type="entry name" value="Condensation"/>
    <property type="match status" value="1"/>
</dbReference>
<dbReference type="FunFam" id="3.30.300.30:FF:000010">
    <property type="entry name" value="Enterobactin synthetase component F"/>
    <property type="match status" value="1"/>
</dbReference>
<dbReference type="Proteomes" id="UP000248039">
    <property type="component" value="Unassembled WGS sequence"/>
</dbReference>
<comment type="caution">
    <text evidence="6">The sequence shown here is derived from an EMBL/GenBank/DDBJ whole genome shotgun (WGS) entry which is preliminary data.</text>
</comment>
<keyword evidence="7" id="KW-1185">Reference proteome</keyword>
<dbReference type="SUPFAM" id="SSF56801">
    <property type="entry name" value="Acetyl-CoA synthetase-like"/>
    <property type="match status" value="1"/>
</dbReference>
<dbReference type="Gene3D" id="3.30.300.30">
    <property type="match status" value="1"/>
</dbReference>
<dbReference type="OrthoDB" id="2472181at2"/>
<dbReference type="Gene3D" id="3.40.50.12780">
    <property type="entry name" value="N-terminal domain of ligase-like"/>
    <property type="match status" value="1"/>
</dbReference>
<dbReference type="PROSITE" id="PS50075">
    <property type="entry name" value="CARRIER"/>
    <property type="match status" value="1"/>
</dbReference>
<evidence type="ECO:0000256" key="1">
    <source>
        <dbReference type="ARBA" id="ARBA00001957"/>
    </source>
</evidence>
<dbReference type="CDD" id="cd05930">
    <property type="entry name" value="A_NRPS"/>
    <property type="match status" value="1"/>
</dbReference>
<comment type="similarity">
    <text evidence="2">Belongs to the ATP-dependent AMP-binding enzyme family.</text>
</comment>
<dbReference type="Gene3D" id="3.30.559.10">
    <property type="entry name" value="Chloramphenicol acetyltransferase-like domain"/>
    <property type="match status" value="1"/>
</dbReference>
<dbReference type="GO" id="GO:0005829">
    <property type="term" value="C:cytosol"/>
    <property type="evidence" value="ECO:0007669"/>
    <property type="project" value="TreeGrafter"/>
</dbReference>
<dbReference type="InterPro" id="IPR020806">
    <property type="entry name" value="PKS_PP-bd"/>
</dbReference>
<dbReference type="GO" id="GO:0043041">
    <property type="term" value="P:amino acid activation for nonribosomal peptide biosynthetic process"/>
    <property type="evidence" value="ECO:0007669"/>
    <property type="project" value="TreeGrafter"/>
</dbReference>
<dbReference type="Gene3D" id="1.10.1200.10">
    <property type="entry name" value="ACP-like"/>
    <property type="match status" value="1"/>
</dbReference>